<dbReference type="OrthoDB" id="1461976at2759"/>
<proteinExistence type="predicted"/>
<gene>
    <name evidence="3" type="ORF">G7Y89_g1667</name>
</gene>
<evidence type="ECO:0000313" key="4">
    <source>
        <dbReference type="Proteomes" id="UP000566819"/>
    </source>
</evidence>
<evidence type="ECO:0000256" key="1">
    <source>
        <dbReference type="SAM" id="Phobius"/>
    </source>
</evidence>
<evidence type="ECO:0000313" key="3">
    <source>
        <dbReference type="EMBL" id="KAF4636425.1"/>
    </source>
</evidence>
<comment type="caution">
    <text evidence="3">The sequence shown here is derived from an EMBL/GenBank/DDBJ whole genome shotgun (WGS) entry which is preliminary data.</text>
</comment>
<keyword evidence="1" id="KW-1133">Transmembrane helix</keyword>
<dbReference type="EMBL" id="JAAMPI010000067">
    <property type="protein sequence ID" value="KAF4636425.1"/>
    <property type="molecule type" value="Genomic_DNA"/>
</dbReference>
<protein>
    <recommendedName>
        <fullName evidence="2">Fatty acid desaturase domain-containing protein</fullName>
    </recommendedName>
</protein>
<feature type="transmembrane region" description="Helical" evidence="1">
    <location>
        <begin position="83"/>
        <end position="102"/>
    </location>
</feature>
<sequence length="417" mass="47688">MSSRTQVISDVQAKTEDLKSSNNAKDVVDLDDLRKAIPAHCWKPSYLISFSYLFRDLALAGSAMALAYTYIPQVENQWVRYALWALYGYVQGLFMTGIWVLGHECGHMAFSPSTLLNNTLGFILHSLLLTPYFSWQSSHRRHHIYANNLSKDHNYVPPQRSEYLASLIVEIKKVEELTEDSPIVIIIRILIQQIFGFPWYLATNITASEGSLHGPQSKAVLGNSHFLPTSTLFRPEEAHLILLSDLGLAATAFCLWYTGTLIGFSTMALLYIQPYMWVNHWIVAITYLHHTHPSLPKYEAEAWTFLRGATATIDRDFGWIGRHLMHNIIEYHVIHHLFSKIPFYYGEEATNAVIPLLGDDYHVDRTNPFLPGIWESFTKCQWVEPDDASKEAKDRIMWYKAGPVPPPETSMGIKKWL</sequence>
<dbReference type="InterPro" id="IPR012171">
    <property type="entry name" value="Fatty_acid_desaturase"/>
</dbReference>
<name>A0A8H4RUS9_9HELO</name>
<reference evidence="3 4" key="1">
    <citation type="submission" date="2020-03" db="EMBL/GenBank/DDBJ databases">
        <title>Draft Genome Sequence of Cudoniella acicularis.</title>
        <authorList>
            <person name="Buettner E."/>
            <person name="Kellner H."/>
        </authorList>
    </citation>
    <scope>NUCLEOTIDE SEQUENCE [LARGE SCALE GENOMIC DNA]</scope>
    <source>
        <strain evidence="3 4">DSM 108380</strain>
    </source>
</reference>
<feature type="transmembrane region" description="Helical" evidence="1">
    <location>
        <begin position="52"/>
        <end position="71"/>
    </location>
</feature>
<dbReference type="AlphaFoldDB" id="A0A8H4RUS9"/>
<accession>A0A8H4RUS9</accession>
<keyword evidence="1" id="KW-0812">Transmembrane</keyword>
<dbReference type="Proteomes" id="UP000566819">
    <property type="component" value="Unassembled WGS sequence"/>
</dbReference>
<organism evidence="3 4">
    <name type="scientific">Cudoniella acicularis</name>
    <dbReference type="NCBI Taxonomy" id="354080"/>
    <lineage>
        <taxon>Eukaryota</taxon>
        <taxon>Fungi</taxon>
        <taxon>Dikarya</taxon>
        <taxon>Ascomycota</taxon>
        <taxon>Pezizomycotina</taxon>
        <taxon>Leotiomycetes</taxon>
        <taxon>Helotiales</taxon>
        <taxon>Tricladiaceae</taxon>
        <taxon>Cudoniella</taxon>
    </lineage>
</organism>
<dbReference type="InterPro" id="IPR005804">
    <property type="entry name" value="FA_desaturase_dom"/>
</dbReference>
<keyword evidence="4" id="KW-1185">Reference proteome</keyword>
<dbReference type="CDD" id="cd03507">
    <property type="entry name" value="Delta12-FADS-like"/>
    <property type="match status" value="1"/>
</dbReference>
<keyword evidence="1" id="KW-0472">Membrane</keyword>
<feature type="domain" description="Fatty acid desaturase" evidence="2">
    <location>
        <begin position="83"/>
        <end position="361"/>
    </location>
</feature>
<dbReference type="Pfam" id="PF00487">
    <property type="entry name" value="FA_desaturase"/>
    <property type="match status" value="1"/>
</dbReference>
<feature type="transmembrane region" description="Helical" evidence="1">
    <location>
        <begin position="114"/>
        <end position="135"/>
    </location>
</feature>
<evidence type="ECO:0000259" key="2">
    <source>
        <dbReference type="Pfam" id="PF00487"/>
    </source>
</evidence>
<feature type="transmembrane region" description="Helical" evidence="1">
    <location>
        <begin position="246"/>
        <end position="272"/>
    </location>
</feature>
<dbReference type="GO" id="GO:0016491">
    <property type="term" value="F:oxidoreductase activity"/>
    <property type="evidence" value="ECO:0007669"/>
    <property type="project" value="InterPro"/>
</dbReference>
<dbReference type="GO" id="GO:0006629">
    <property type="term" value="P:lipid metabolic process"/>
    <property type="evidence" value="ECO:0007669"/>
    <property type="project" value="InterPro"/>
</dbReference>
<dbReference type="PANTHER" id="PTHR32100">
    <property type="entry name" value="OMEGA-6 FATTY ACID DESATURASE, CHLOROPLASTIC"/>
    <property type="match status" value="1"/>
</dbReference>